<dbReference type="PROSITE" id="PS50297">
    <property type="entry name" value="ANK_REP_REGION"/>
    <property type="match status" value="4"/>
</dbReference>
<dbReference type="PROSITE" id="PS50178">
    <property type="entry name" value="ZF_FYVE"/>
    <property type="match status" value="1"/>
</dbReference>
<keyword evidence="4" id="KW-0040">ANK repeat</keyword>
<dbReference type="EMBL" id="JBGFUD010005922">
    <property type="protein sequence ID" value="MFH4980683.1"/>
    <property type="molecule type" value="Genomic_DNA"/>
</dbReference>
<dbReference type="Proteomes" id="UP001608902">
    <property type="component" value="Unassembled WGS sequence"/>
</dbReference>
<dbReference type="InterPro" id="IPR036770">
    <property type="entry name" value="Ankyrin_rpt-contain_sf"/>
</dbReference>
<protein>
    <recommendedName>
        <fullName evidence="6">FYVE-type domain-containing protein</fullName>
    </recommendedName>
</protein>
<evidence type="ECO:0000313" key="8">
    <source>
        <dbReference type="Proteomes" id="UP001608902"/>
    </source>
</evidence>
<evidence type="ECO:0000313" key="7">
    <source>
        <dbReference type="EMBL" id="MFH4980683.1"/>
    </source>
</evidence>
<feature type="repeat" description="ANK" evidence="4">
    <location>
        <begin position="251"/>
        <end position="283"/>
    </location>
</feature>
<feature type="repeat" description="ANK" evidence="4">
    <location>
        <begin position="454"/>
        <end position="487"/>
    </location>
</feature>
<comment type="caution">
    <text evidence="7">The sequence shown here is derived from an EMBL/GenBank/DDBJ whole genome shotgun (WGS) entry which is preliminary data.</text>
</comment>
<accession>A0ABD6EUG5</accession>
<dbReference type="Pfam" id="PF12796">
    <property type="entry name" value="Ank_2"/>
    <property type="match status" value="4"/>
</dbReference>
<dbReference type="SMART" id="SM00248">
    <property type="entry name" value="ANK"/>
    <property type="match status" value="16"/>
</dbReference>
<dbReference type="AlphaFoldDB" id="A0ABD6EUG5"/>
<keyword evidence="3" id="KW-0862">Zinc</keyword>
<dbReference type="SUPFAM" id="SSF57903">
    <property type="entry name" value="FYVE/PHD zinc finger"/>
    <property type="match status" value="1"/>
</dbReference>
<gene>
    <name evidence="7" type="ORF">AB6A40_007392</name>
</gene>
<evidence type="ECO:0000256" key="1">
    <source>
        <dbReference type="ARBA" id="ARBA00022723"/>
    </source>
</evidence>
<dbReference type="Gene3D" id="3.30.40.10">
    <property type="entry name" value="Zinc/RING finger domain, C3HC4 (zinc finger)"/>
    <property type="match status" value="1"/>
</dbReference>
<organism evidence="7 8">
    <name type="scientific">Gnathostoma spinigerum</name>
    <dbReference type="NCBI Taxonomy" id="75299"/>
    <lineage>
        <taxon>Eukaryota</taxon>
        <taxon>Metazoa</taxon>
        <taxon>Ecdysozoa</taxon>
        <taxon>Nematoda</taxon>
        <taxon>Chromadorea</taxon>
        <taxon>Rhabditida</taxon>
        <taxon>Spirurina</taxon>
        <taxon>Gnathostomatomorpha</taxon>
        <taxon>Gnathostomatoidea</taxon>
        <taxon>Gnathostomatidae</taxon>
        <taxon>Gnathostoma</taxon>
    </lineage>
</organism>
<feature type="domain" description="FYVE-type" evidence="6">
    <location>
        <begin position="588"/>
        <end position="648"/>
    </location>
</feature>
<dbReference type="SMART" id="SM00064">
    <property type="entry name" value="FYVE"/>
    <property type="match status" value="1"/>
</dbReference>
<feature type="repeat" description="ANK" evidence="4">
    <location>
        <begin position="388"/>
        <end position="420"/>
    </location>
</feature>
<reference evidence="7 8" key="1">
    <citation type="submission" date="2024-08" db="EMBL/GenBank/DDBJ databases">
        <title>Gnathostoma spinigerum genome.</title>
        <authorList>
            <person name="Gonzalez-Bertolin B."/>
            <person name="Monzon S."/>
            <person name="Zaballos A."/>
            <person name="Jimenez P."/>
            <person name="Dekumyoy P."/>
            <person name="Varona S."/>
            <person name="Cuesta I."/>
            <person name="Sumanam S."/>
            <person name="Adisakwattana P."/>
            <person name="Gasser R.B."/>
            <person name="Hernandez-Gonzalez A."/>
            <person name="Young N.D."/>
            <person name="Perteguer M.J."/>
        </authorList>
    </citation>
    <scope>NUCLEOTIDE SEQUENCE [LARGE SCALE GENOMIC DNA]</scope>
    <source>
        <strain evidence="7">AL3</strain>
        <tissue evidence="7">Liver</tissue>
    </source>
</reference>
<evidence type="ECO:0000256" key="4">
    <source>
        <dbReference type="PROSITE-ProRule" id="PRU00023"/>
    </source>
</evidence>
<dbReference type="GO" id="GO:0008270">
    <property type="term" value="F:zinc ion binding"/>
    <property type="evidence" value="ECO:0007669"/>
    <property type="project" value="UniProtKB-KW"/>
</dbReference>
<feature type="repeat" description="ANK" evidence="4">
    <location>
        <begin position="353"/>
        <end position="385"/>
    </location>
</feature>
<dbReference type="InterPro" id="IPR017455">
    <property type="entry name" value="Znf_FYVE-rel"/>
</dbReference>
<dbReference type="InterPro" id="IPR000306">
    <property type="entry name" value="Znf_FYVE"/>
</dbReference>
<dbReference type="InterPro" id="IPR013083">
    <property type="entry name" value="Znf_RING/FYVE/PHD"/>
</dbReference>
<dbReference type="PANTHER" id="PTHR24118">
    <property type="entry name" value="POTE ANKYRIN DOMAIN"/>
    <property type="match status" value="1"/>
</dbReference>
<dbReference type="InterPro" id="IPR011011">
    <property type="entry name" value="Znf_FYVE_PHD"/>
</dbReference>
<evidence type="ECO:0000259" key="6">
    <source>
        <dbReference type="PROSITE" id="PS50178"/>
    </source>
</evidence>
<keyword evidence="2 5" id="KW-0863">Zinc-finger</keyword>
<sequence length="653" mass="71353">MGFTALHLALRSKPFLEDIFRILLKAGSSLTIPSDFNKATALHFLVDLPNSINLLEIAIDEQRDLSVCTCDDNGESPLARAVFHNHLSVAEKLLQAGCDVNETDHYGSSLLMRSFAAKLDAISVFLLSHGARVDITSKDGESCLELAVKYYLPSTVKHLCASGVNLNERNALTGLPPLWIALENGDFDIAKTMAEYGCDVNGWARSDDGICSQTMLHRAIDLNMHDAAIFLIESGCDVNAVKRYYNESLDDHQTPLHSCITWNLNDIANALIRMGASLTAQDSDGNTPVHIAIKEENSDMIDSLLSQCDTSVFLAKDRHGLNCFALAIQKRNDRAVRLIAERSPQVYLQTNRSGENLLHMAVRAADLESVLLLLGMQVDVNICVNNSMRTTALHICAQSGNEMIMRNLILAGASVNATSSSGLTPLHVAAYSDHAALCTILIENGADVNIVDKDGNTALHSAVSQGSVAAANVLLLQSDINARLRNKRHQTPLILAATCSSFSAAVEILQMFISVDPDYPVDSRDVDGNTLFLLSYMAGNAELCRAALGYTVCLAVTNNYGVSVFSYETPTKQLLFSLLDNLEKEPKWADGDFCSECEAKFNITMRKHHCRHCGRLVCSRCSEQTMPILKYGLEKAVRICQICFDVLTMGPTC</sequence>
<evidence type="ECO:0000256" key="2">
    <source>
        <dbReference type="ARBA" id="ARBA00022771"/>
    </source>
</evidence>
<dbReference type="PANTHER" id="PTHR24118:SF82">
    <property type="entry name" value="RABANKYRIN-5"/>
    <property type="match status" value="1"/>
</dbReference>
<evidence type="ECO:0000256" key="5">
    <source>
        <dbReference type="PROSITE-ProRule" id="PRU00091"/>
    </source>
</evidence>
<evidence type="ECO:0000256" key="3">
    <source>
        <dbReference type="ARBA" id="ARBA00022833"/>
    </source>
</evidence>
<feature type="repeat" description="ANK" evidence="4">
    <location>
        <begin position="284"/>
        <end position="306"/>
    </location>
</feature>
<dbReference type="Gene3D" id="1.25.40.20">
    <property type="entry name" value="Ankyrin repeat-containing domain"/>
    <property type="match status" value="3"/>
</dbReference>
<dbReference type="PROSITE" id="PS50088">
    <property type="entry name" value="ANK_REPEAT"/>
    <property type="match status" value="8"/>
</dbReference>
<dbReference type="FunFam" id="3.30.40.10:FF:000104">
    <property type="entry name" value="Ankyrin repeat and FYVE domain-containing 1"/>
    <property type="match status" value="1"/>
</dbReference>
<name>A0ABD6EUG5_9BILA</name>
<keyword evidence="8" id="KW-1185">Reference proteome</keyword>
<feature type="repeat" description="ANK" evidence="4">
    <location>
        <begin position="73"/>
        <end position="105"/>
    </location>
</feature>
<proteinExistence type="predicted"/>
<keyword evidence="1" id="KW-0479">Metal-binding</keyword>
<dbReference type="InterPro" id="IPR002110">
    <property type="entry name" value="Ankyrin_rpt"/>
</dbReference>
<feature type="repeat" description="ANK" evidence="4">
    <location>
        <begin position="421"/>
        <end position="453"/>
    </location>
</feature>
<dbReference type="Pfam" id="PF01363">
    <property type="entry name" value="FYVE"/>
    <property type="match status" value="1"/>
</dbReference>
<feature type="repeat" description="ANK" evidence="4">
    <location>
        <begin position="1"/>
        <end position="35"/>
    </location>
</feature>
<dbReference type="SUPFAM" id="SSF48403">
    <property type="entry name" value="Ankyrin repeat"/>
    <property type="match status" value="3"/>
</dbReference>